<keyword evidence="1" id="KW-0732">Signal</keyword>
<name>A0ABW1KWP2_9PROT</name>
<evidence type="ECO:0000313" key="2">
    <source>
        <dbReference type="EMBL" id="MFC6035076.1"/>
    </source>
</evidence>
<sequence>MSKLFHRTAAAAFAAFAAASLYSLAVASPAEAGADDARQSCEKAFCLIALF</sequence>
<evidence type="ECO:0000313" key="3">
    <source>
        <dbReference type="Proteomes" id="UP001596116"/>
    </source>
</evidence>
<accession>A0ABW1KWP2</accession>
<gene>
    <name evidence="2" type="ORF">ACFMB1_05940</name>
</gene>
<keyword evidence="3" id="KW-1185">Reference proteome</keyword>
<dbReference type="EMBL" id="JBHPON010000001">
    <property type="protein sequence ID" value="MFC6035076.1"/>
    <property type="molecule type" value="Genomic_DNA"/>
</dbReference>
<proteinExistence type="predicted"/>
<reference evidence="2 3" key="1">
    <citation type="submission" date="2024-09" db="EMBL/GenBank/DDBJ databases">
        <authorList>
            <person name="Zhang Z.-H."/>
        </authorList>
    </citation>
    <scope>NUCLEOTIDE SEQUENCE [LARGE SCALE GENOMIC DNA]</scope>
    <source>
        <strain evidence="2 3">HHTR114</strain>
    </source>
</reference>
<feature type="chain" id="PRO_5047501105" evidence="1">
    <location>
        <begin position="33"/>
        <end position="51"/>
    </location>
</feature>
<feature type="signal peptide" evidence="1">
    <location>
        <begin position="1"/>
        <end position="32"/>
    </location>
</feature>
<dbReference type="RefSeq" id="WP_379879594.1">
    <property type="nucleotide sequence ID" value="NZ_JBHPON010000001.1"/>
</dbReference>
<comment type="caution">
    <text evidence="2">The sequence shown here is derived from an EMBL/GenBank/DDBJ whole genome shotgun (WGS) entry which is preliminary data.</text>
</comment>
<evidence type="ECO:0000256" key="1">
    <source>
        <dbReference type="SAM" id="SignalP"/>
    </source>
</evidence>
<dbReference type="Proteomes" id="UP001596116">
    <property type="component" value="Unassembled WGS sequence"/>
</dbReference>
<protein>
    <submittedName>
        <fullName evidence="2">Uncharacterized protein</fullName>
    </submittedName>
</protein>
<organism evidence="2 3">
    <name type="scientific">Hyphococcus aureus</name>
    <dbReference type="NCBI Taxonomy" id="2666033"/>
    <lineage>
        <taxon>Bacteria</taxon>
        <taxon>Pseudomonadati</taxon>
        <taxon>Pseudomonadota</taxon>
        <taxon>Alphaproteobacteria</taxon>
        <taxon>Parvularculales</taxon>
        <taxon>Parvularculaceae</taxon>
        <taxon>Hyphococcus</taxon>
    </lineage>
</organism>